<organism evidence="2 3">
    <name type="scientific">Brasilonema bromeliae SPC951</name>
    <dbReference type="NCBI Taxonomy" id="385972"/>
    <lineage>
        <taxon>Bacteria</taxon>
        <taxon>Bacillati</taxon>
        <taxon>Cyanobacteriota</taxon>
        <taxon>Cyanophyceae</taxon>
        <taxon>Nostocales</taxon>
        <taxon>Scytonemataceae</taxon>
        <taxon>Brasilonema</taxon>
        <taxon>Bromeliae group (in: Brasilonema)</taxon>
    </lineage>
</organism>
<evidence type="ECO:0000256" key="1">
    <source>
        <dbReference type="SAM" id="Phobius"/>
    </source>
</evidence>
<feature type="transmembrane region" description="Helical" evidence="1">
    <location>
        <begin position="101"/>
        <end position="125"/>
    </location>
</feature>
<keyword evidence="1" id="KW-0472">Membrane</keyword>
<keyword evidence="3" id="KW-1185">Reference proteome</keyword>
<proteinExistence type="predicted"/>
<comment type="caution">
    <text evidence="2">The sequence shown here is derived from an EMBL/GenBank/DDBJ whole genome shotgun (WGS) entry which is preliminary data.</text>
</comment>
<protein>
    <submittedName>
        <fullName evidence="2">Uncharacterized protein</fullName>
    </submittedName>
</protein>
<keyword evidence="1" id="KW-0812">Transmembrane</keyword>
<evidence type="ECO:0000313" key="3">
    <source>
        <dbReference type="Proteomes" id="UP000718564"/>
    </source>
</evidence>
<sequence>MSPALREGNPGAGDWRTRKGLGGFPHERLAYLLRRRCANAFGVRSAHTRRVQDLSLNKYTTMQPDLQSLYITQDDLKQIAGLSRRDLKADETLKYPRKARLLLLGAYTEQILFFGWGLIPIAYLIKWRFFRERQRNILRQIDDYNAVLKAIDINDQLEAAGNQGVSLTDREKVIDVLKTTRSNLICALKTERILRKNKEFIARNMELLESNVTAMQGIKVNHEAREYARRVDEALKIAQDVQVEMRKLEEE</sequence>
<gene>
    <name evidence="2" type="ORF">DP116_17655</name>
</gene>
<reference evidence="2 3" key="1">
    <citation type="submission" date="2018-06" db="EMBL/GenBank/DDBJ databases">
        <title>Comparative genomics of Brasilonema spp. strains.</title>
        <authorList>
            <person name="Alvarenga D.O."/>
            <person name="Fiore M.F."/>
            <person name="Varani A.M."/>
        </authorList>
    </citation>
    <scope>NUCLEOTIDE SEQUENCE [LARGE SCALE GENOMIC DNA]</scope>
    <source>
        <strain evidence="2 3">SPC951</strain>
    </source>
</reference>
<evidence type="ECO:0000313" key="2">
    <source>
        <dbReference type="EMBL" id="NMG21174.1"/>
    </source>
</evidence>
<name>A0ABX1P9S2_9CYAN</name>
<accession>A0ABX1P9S2</accession>
<dbReference type="Proteomes" id="UP000718564">
    <property type="component" value="Unassembled WGS sequence"/>
</dbReference>
<keyword evidence="1" id="KW-1133">Transmembrane helix</keyword>
<dbReference type="EMBL" id="QMEB01000142">
    <property type="protein sequence ID" value="NMG21174.1"/>
    <property type="molecule type" value="Genomic_DNA"/>
</dbReference>